<dbReference type="PANTHER" id="PTHR37422:SF13">
    <property type="entry name" value="LIPOPOLYSACCHARIDE BIOSYNTHESIS PROTEIN PA4999-RELATED"/>
    <property type="match status" value="1"/>
</dbReference>
<feature type="transmembrane region" description="Helical" evidence="6">
    <location>
        <begin position="69"/>
        <end position="89"/>
    </location>
</feature>
<organism evidence="8 9">
    <name type="scientific">Candidatus Uhrbacteria bacterium RIFOXYB2_FULL_45_11</name>
    <dbReference type="NCBI Taxonomy" id="1802421"/>
    <lineage>
        <taxon>Bacteria</taxon>
        <taxon>Candidatus Uhriibacteriota</taxon>
    </lineage>
</organism>
<dbReference type="AlphaFoldDB" id="A0A1F7W3Q1"/>
<dbReference type="InterPro" id="IPR019734">
    <property type="entry name" value="TPR_rpt"/>
</dbReference>
<dbReference type="InterPro" id="IPR051533">
    <property type="entry name" value="WaaL-like"/>
</dbReference>
<dbReference type="GO" id="GO:0016020">
    <property type="term" value="C:membrane"/>
    <property type="evidence" value="ECO:0007669"/>
    <property type="project" value="UniProtKB-SubCell"/>
</dbReference>
<evidence type="ECO:0000256" key="5">
    <source>
        <dbReference type="PROSITE-ProRule" id="PRU00339"/>
    </source>
</evidence>
<dbReference type="EMBL" id="MGFD01000047">
    <property type="protein sequence ID" value="OGL97443.1"/>
    <property type="molecule type" value="Genomic_DNA"/>
</dbReference>
<feature type="transmembrane region" description="Helical" evidence="6">
    <location>
        <begin position="101"/>
        <end position="122"/>
    </location>
</feature>
<evidence type="ECO:0000259" key="7">
    <source>
        <dbReference type="Pfam" id="PF04932"/>
    </source>
</evidence>
<feature type="transmembrane region" description="Helical" evidence="6">
    <location>
        <begin position="393"/>
        <end position="412"/>
    </location>
</feature>
<feature type="transmembrane region" description="Helical" evidence="6">
    <location>
        <begin position="36"/>
        <end position="57"/>
    </location>
</feature>
<keyword evidence="4 6" id="KW-0472">Membrane</keyword>
<dbReference type="InterPro" id="IPR011990">
    <property type="entry name" value="TPR-like_helical_dom_sf"/>
</dbReference>
<keyword evidence="5" id="KW-0802">TPR repeat</keyword>
<accession>A0A1F7W3Q1</accession>
<name>A0A1F7W3Q1_9BACT</name>
<comment type="caution">
    <text evidence="8">The sequence shown here is derived from an EMBL/GenBank/DDBJ whole genome shotgun (WGS) entry which is preliminary data.</text>
</comment>
<dbReference type="PROSITE" id="PS50005">
    <property type="entry name" value="TPR"/>
    <property type="match status" value="1"/>
</dbReference>
<feature type="transmembrane region" description="Helical" evidence="6">
    <location>
        <begin position="338"/>
        <end position="358"/>
    </location>
</feature>
<feature type="transmembrane region" description="Helical" evidence="6">
    <location>
        <begin position="217"/>
        <end position="234"/>
    </location>
</feature>
<dbReference type="PANTHER" id="PTHR37422">
    <property type="entry name" value="TEICHURONIC ACID BIOSYNTHESIS PROTEIN TUAE"/>
    <property type="match status" value="1"/>
</dbReference>
<keyword evidence="3 6" id="KW-1133">Transmembrane helix</keyword>
<dbReference type="Proteomes" id="UP000177331">
    <property type="component" value="Unassembled WGS sequence"/>
</dbReference>
<dbReference type="Pfam" id="PF13431">
    <property type="entry name" value="TPR_17"/>
    <property type="match status" value="1"/>
</dbReference>
<feature type="domain" description="O-antigen ligase-related" evidence="7">
    <location>
        <begin position="201"/>
        <end position="351"/>
    </location>
</feature>
<evidence type="ECO:0000313" key="8">
    <source>
        <dbReference type="EMBL" id="OGL97443.1"/>
    </source>
</evidence>
<evidence type="ECO:0000256" key="2">
    <source>
        <dbReference type="ARBA" id="ARBA00022692"/>
    </source>
</evidence>
<gene>
    <name evidence="8" type="ORF">A2318_03505</name>
</gene>
<feature type="repeat" description="TPR" evidence="5">
    <location>
        <begin position="678"/>
        <end position="711"/>
    </location>
</feature>
<dbReference type="SMART" id="SM00028">
    <property type="entry name" value="TPR"/>
    <property type="match status" value="3"/>
</dbReference>
<feature type="transmembrane region" description="Helical" evidence="6">
    <location>
        <begin position="243"/>
        <end position="264"/>
    </location>
</feature>
<evidence type="ECO:0000256" key="3">
    <source>
        <dbReference type="ARBA" id="ARBA00022989"/>
    </source>
</evidence>
<reference evidence="8 9" key="1">
    <citation type="journal article" date="2016" name="Nat. Commun.">
        <title>Thousands of microbial genomes shed light on interconnected biogeochemical processes in an aquifer system.</title>
        <authorList>
            <person name="Anantharaman K."/>
            <person name="Brown C.T."/>
            <person name="Hug L.A."/>
            <person name="Sharon I."/>
            <person name="Castelle C.J."/>
            <person name="Probst A.J."/>
            <person name="Thomas B.C."/>
            <person name="Singh A."/>
            <person name="Wilkins M.J."/>
            <person name="Karaoz U."/>
            <person name="Brodie E.L."/>
            <person name="Williams K.H."/>
            <person name="Hubbard S.S."/>
            <person name="Banfield J.F."/>
        </authorList>
    </citation>
    <scope>NUCLEOTIDE SEQUENCE [LARGE SCALE GENOMIC DNA]</scope>
</reference>
<comment type="subcellular location">
    <subcellularLocation>
        <location evidence="1">Membrane</location>
        <topology evidence="1">Multi-pass membrane protein</topology>
    </subcellularLocation>
</comment>
<feature type="transmembrane region" description="Helical" evidence="6">
    <location>
        <begin position="170"/>
        <end position="189"/>
    </location>
</feature>
<evidence type="ECO:0000313" key="9">
    <source>
        <dbReference type="Proteomes" id="UP000177331"/>
    </source>
</evidence>
<proteinExistence type="predicted"/>
<evidence type="ECO:0000256" key="6">
    <source>
        <dbReference type="SAM" id="Phobius"/>
    </source>
</evidence>
<feature type="transmembrane region" description="Helical" evidence="6">
    <location>
        <begin position="12"/>
        <end position="30"/>
    </location>
</feature>
<evidence type="ECO:0000256" key="1">
    <source>
        <dbReference type="ARBA" id="ARBA00004141"/>
    </source>
</evidence>
<feature type="transmembrane region" description="Helical" evidence="6">
    <location>
        <begin position="433"/>
        <end position="451"/>
    </location>
</feature>
<dbReference type="InterPro" id="IPR007016">
    <property type="entry name" value="O-antigen_ligase-rel_domated"/>
</dbReference>
<keyword evidence="2 6" id="KW-0812">Transmembrane</keyword>
<feature type="transmembrane region" description="Helical" evidence="6">
    <location>
        <begin position="129"/>
        <end position="150"/>
    </location>
</feature>
<dbReference type="SUPFAM" id="SSF48452">
    <property type="entry name" value="TPR-like"/>
    <property type="match status" value="1"/>
</dbReference>
<evidence type="ECO:0000256" key="4">
    <source>
        <dbReference type="ARBA" id="ARBA00023136"/>
    </source>
</evidence>
<protein>
    <recommendedName>
        <fullName evidence="7">O-antigen ligase-related domain-containing protein</fullName>
    </recommendedName>
</protein>
<dbReference type="STRING" id="1802421.A2318_03505"/>
<dbReference type="Gene3D" id="1.25.40.10">
    <property type="entry name" value="Tetratricopeptide repeat domain"/>
    <property type="match status" value="2"/>
</dbReference>
<dbReference type="Pfam" id="PF04932">
    <property type="entry name" value="Wzy_C"/>
    <property type="match status" value="1"/>
</dbReference>
<sequence length="726" mass="82161">MQLFSSLPQKFFPTALLLVLLTPLIYFPWIYRPAQISKVLFFVCFIGVFFLFALAWFQIKKMLPRFSHPVLLSYGGYVLFVVISSLFGFDLVNSFLGNDQRVGGIIVLAITWLAAALFVGFFDKLFWKHAVSFFIFTGVLIASYAILEAFRLVPDLGLKWPRTSSLMGNPIYLAAYLIFPFTLACTKIWTQQKLSRNHCIAAGIIFLGIATTRSRGVFLGLIIGGLLGMFWYFLQKVHWKKMFLFSSIILVALVSCFLLARAIIPETSNLSRFVRFNDQSSSSRLEFWKIAFVGALEHPVLGVGYENFYAVSEKHYSPALYAAEGSYSDKPHNAFVEVLISSGVIGLILYCVVLLCVLRSIIRAKKKHKIHGVEESILLGGFIAYSVQNFFAFDTIGTFFSFAFFIAYVTHLDSDFDQKIDVTFLRSKRMRSVLLSVFSVLIVWFCVQYVFPTYTYFSTLANADREANVVKRFALLKSINQDAFIYDYNPLGKSFHSTGKMIYNKDGATQMAKEYVQSALETYDVLLNIHPKRGEFWYQRADMGLMKAFMSKSPIDEATKIAVEKAVGFTPTRTEPYLVKATQLELEGKIPEAIDMLEEILLKIPDSSKLLWTLSVLYGKQGNDAKFAEFGYKAIDSGLKVAGVQSILDLVNYFAAQREYKKVIRLYQQAIVMFPDEVQLYANLAAAYAADGQIEKAIEAAQKLKQLKPENAAGVNEFIESLRRIE</sequence>